<keyword evidence="2" id="KW-0129">CBS domain</keyword>
<reference evidence="4" key="1">
    <citation type="submission" date="2005-08" db="EMBL/GenBank/DDBJ databases">
        <title>Complete sequence of Dechloromonas aromatica RCB.</title>
        <authorList>
            <person name="Salinero K.K."/>
            <person name="Copeland A."/>
            <person name="Lucas S."/>
            <person name="Lapidus A."/>
            <person name="Barry K."/>
            <person name="Detter J.C."/>
            <person name="Glavina T."/>
            <person name="Hammon N."/>
            <person name="Israni S."/>
            <person name="Pitluck S."/>
            <person name="Di Bartolo G."/>
            <person name="Trong S."/>
            <person name="Schmutz J."/>
            <person name="Larimer F."/>
            <person name="Land M."/>
            <person name="Ivanova N."/>
            <person name="Richardson P."/>
        </authorList>
    </citation>
    <scope>NUCLEOTIDE SEQUENCE</scope>
    <source>
        <strain evidence="4">RCB</strain>
    </source>
</reference>
<dbReference type="OrthoDB" id="9807125at2"/>
<dbReference type="InterPro" id="IPR000644">
    <property type="entry name" value="CBS_dom"/>
</dbReference>
<dbReference type="PROSITE" id="PS51371">
    <property type="entry name" value="CBS"/>
    <property type="match status" value="1"/>
</dbReference>
<dbReference type="PANTHER" id="PTHR48108">
    <property type="entry name" value="CBS DOMAIN-CONTAINING PROTEIN CBSX2, CHLOROPLASTIC"/>
    <property type="match status" value="1"/>
</dbReference>
<dbReference type="SUPFAM" id="SSF54631">
    <property type="entry name" value="CBS-domain pair"/>
    <property type="match status" value="1"/>
</dbReference>
<accession>Q47F40</accession>
<dbReference type="KEGG" id="dar:Daro_1794"/>
<dbReference type="AlphaFoldDB" id="Q47F40"/>
<dbReference type="STRING" id="159087.Daro_1794"/>
<dbReference type="PANTHER" id="PTHR48108:SF26">
    <property type="entry name" value="CBS DOMAIN-CONTAINING PROTEIN DDB_G0289609"/>
    <property type="match status" value="1"/>
</dbReference>
<dbReference type="EMBL" id="CP000089">
    <property type="protein sequence ID" value="AAZ46541.1"/>
    <property type="molecule type" value="Genomic_DNA"/>
</dbReference>
<evidence type="ECO:0000259" key="3">
    <source>
        <dbReference type="PROSITE" id="PS51371"/>
    </source>
</evidence>
<proteinExistence type="predicted"/>
<sequence length="144" mass="15605">MPNRLVSEVIQGRPFPTTGSGTTVREAAIIMKEWHSSAILIIDKGLLAGICTERDIVFRAVANGCDPANTAITTIMTRNIQTVSPDKPFGHALHLMYEGGFRHIPVVDDAGHPVGLLAAHDALDIDGLQMAQDLVRREEITVIL</sequence>
<dbReference type="Gene3D" id="3.10.580.10">
    <property type="entry name" value="CBS-domain"/>
    <property type="match status" value="1"/>
</dbReference>
<evidence type="ECO:0000256" key="1">
    <source>
        <dbReference type="ARBA" id="ARBA00022737"/>
    </source>
</evidence>
<protein>
    <submittedName>
        <fullName evidence="4">CBS protein</fullName>
    </submittedName>
</protein>
<feature type="domain" description="CBS" evidence="3">
    <location>
        <begin position="76"/>
        <end position="134"/>
    </location>
</feature>
<dbReference type="InterPro" id="IPR046342">
    <property type="entry name" value="CBS_dom_sf"/>
</dbReference>
<evidence type="ECO:0000256" key="2">
    <source>
        <dbReference type="PROSITE-ProRule" id="PRU00703"/>
    </source>
</evidence>
<dbReference type="Pfam" id="PF00571">
    <property type="entry name" value="CBS"/>
    <property type="match status" value="2"/>
</dbReference>
<dbReference type="eggNOG" id="COG0517">
    <property type="taxonomic scope" value="Bacteria"/>
</dbReference>
<dbReference type="HOGENOM" id="CLU_040681_12_1_4"/>
<organism evidence="4">
    <name type="scientific">Dechloromonas aromatica (strain RCB)</name>
    <dbReference type="NCBI Taxonomy" id="159087"/>
    <lineage>
        <taxon>Bacteria</taxon>
        <taxon>Pseudomonadati</taxon>
        <taxon>Pseudomonadota</taxon>
        <taxon>Betaproteobacteria</taxon>
        <taxon>Rhodocyclales</taxon>
        <taxon>Azonexaceae</taxon>
        <taxon>Dechloromonas</taxon>
    </lineage>
</organism>
<dbReference type="SMART" id="SM00116">
    <property type="entry name" value="CBS"/>
    <property type="match status" value="2"/>
</dbReference>
<keyword evidence="1" id="KW-0677">Repeat</keyword>
<dbReference type="InterPro" id="IPR051462">
    <property type="entry name" value="CBS_domain-containing"/>
</dbReference>
<gene>
    <name evidence="4" type="ordered locus">Daro_1794</name>
</gene>
<name>Q47F40_DECAR</name>
<evidence type="ECO:0000313" key="4">
    <source>
        <dbReference type="EMBL" id="AAZ46541.1"/>
    </source>
</evidence>